<keyword evidence="2" id="KW-1185">Reference proteome</keyword>
<gene>
    <name evidence="1" type="ORF">I4F81_002864</name>
</gene>
<protein>
    <submittedName>
        <fullName evidence="1">Uncharacterized protein</fullName>
    </submittedName>
</protein>
<comment type="caution">
    <text evidence="1">The sequence shown here is derived from an EMBL/GenBank/DDBJ whole genome shotgun (WGS) entry which is preliminary data.</text>
</comment>
<evidence type="ECO:0000313" key="2">
    <source>
        <dbReference type="Proteomes" id="UP000798662"/>
    </source>
</evidence>
<dbReference type="Proteomes" id="UP000798662">
    <property type="component" value="Chromosome 1"/>
</dbReference>
<accession>A0ACC3BQQ4</accession>
<proteinExistence type="predicted"/>
<reference evidence="1" key="1">
    <citation type="submission" date="2019-11" db="EMBL/GenBank/DDBJ databases">
        <title>Nori genome reveals adaptations in red seaweeds to the harsh intertidal environment.</title>
        <authorList>
            <person name="Wang D."/>
            <person name="Mao Y."/>
        </authorList>
    </citation>
    <scope>NUCLEOTIDE SEQUENCE</scope>
    <source>
        <tissue evidence="1">Gametophyte</tissue>
    </source>
</reference>
<organism evidence="1 2">
    <name type="scientific">Pyropia yezoensis</name>
    <name type="common">Susabi-nori</name>
    <name type="synonym">Porphyra yezoensis</name>
    <dbReference type="NCBI Taxonomy" id="2788"/>
    <lineage>
        <taxon>Eukaryota</taxon>
        <taxon>Rhodophyta</taxon>
        <taxon>Bangiophyceae</taxon>
        <taxon>Bangiales</taxon>
        <taxon>Bangiaceae</taxon>
        <taxon>Pyropia</taxon>
    </lineage>
</organism>
<dbReference type="EMBL" id="CM020618">
    <property type="protein sequence ID" value="KAK1860275.1"/>
    <property type="molecule type" value="Genomic_DNA"/>
</dbReference>
<evidence type="ECO:0000313" key="1">
    <source>
        <dbReference type="EMBL" id="KAK1860275.1"/>
    </source>
</evidence>
<sequence>MGSVRRKVRSTTTAAPAPSTRSRRPRAITPPPVASPSWRVPAVPILPPGDLHGATTSPGSRYDESPTRLLHSLRHSASPPIITVPTFFTQAECMAWRSYADASRMDRLTCAPTRETAARQQWRVTVESPELAARIFDRLRPLLVGAMVEGGRGGGQSLGASGGGGGGGWDGVVASAIGCAPNLRLYRYEVGDAFGRHVDESGEVPGGGVTALTVLIYLNGGGGGGSDGRGGTVVAHGGEWGGGAVGADCGGEVPLEGGETVFYRGSYGNSVVLRYAPAAGALLAHAHGEACLPHEAAKVVAGVNTFCHLDATMFKLVDIQDTIRIPPTRFGDPPRTALVTEILTRYGNRVLPEVGLVLTLYDITSVGEERLIPGDGGSHTSVTFRAVVYAPALGEVGMARIAGCDAKGLRLSTGFFEDIYVTAAHLQVPSRYVAGEEETGGVGGWVWSYDGNDLYMDVGDVVYYRVVGVSFVGVHLDPASAERARVQWPAMTITASLGTPGLGVTSCMMGVSMMCVGVVGVCPTGHVV</sequence>
<name>A0ACC3BQQ4_PYRYE</name>